<keyword evidence="5 7" id="KW-1133">Transmembrane helix</keyword>
<evidence type="ECO:0000256" key="3">
    <source>
        <dbReference type="ARBA" id="ARBA00022475"/>
    </source>
</evidence>
<keyword evidence="6 7" id="KW-0472">Membrane</keyword>
<gene>
    <name evidence="9" type="ORF">GMBLW1_28400</name>
</gene>
<dbReference type="EMBL" id="LR593887">
    <property type="protein sequence ID" value="VTR97665.1"/>
    <property type="molecule type" value="Genomic_DNA"/>
</dbReference>
<dbReference type="KEGG" id="tim:GMBLW1_28400"/>
<evidence type="ECO:0000313" key="10">
    <source>
        <dbReference type="Proteomes" id="UP000464378"/>
    </source>
</evidence>
<dbReference type="InParanoid" id="A0A6C2YHW3"/>
<protein>
    <recommendedName>
        <fullName evidence="8">ABC3 transporter permease C-terminal domain-containing protein</fullName>
    </recommendedName>
</protein>
<keyword evidence="10" id="KW-1185">Reference proteome</keyword>
<dbReference type="AlphaFoldDB" id="A0A6C2YHW3"/>
<accession>A0A6C2YHW3</accession>
<evidence type="ECO:0000256" key="6">
    <source>
        <dbReference type="ARBA" id="ARBA00023136"/>
    </source>
</evidence>
<reference evidence="9" key="1">
    <citation type="submission" date="2019-04" db="EMBL/GenBank/DDBJ databases">
        <authorList>
            <consortium name="Science for Life Laboratories"/>
        </authorList>
    </citation>
    <scope>NUCLEOTIDE SEQUENCE</scope>
    <source>
        <strain evidence="9">MBLW1</strain>
    </source>
</reference>
<dbReference type="PANTHER" id="PTHR43738:SF1">
    <property type="entry name" value="HEMIN TRANSPORT SYSTEM PERMEASE PROTEIN HRTB-RELATED"/>
    <property type="match status" value="1"/>
</dbReference>
<keyword evidence="2" id="KW-0813">Transport</keyword>
<dbReference type="PIRSF" id="PIRSF031773">
    <property type="entry name" value="DevC"/>
    <property type="match status" value="1"/>
</dbReference>
<organism evidence="9">
    <name type="scientific">Tuwongella immobilis</name>
    <dbReference type="NCBI Taxonomy" id="692036"/>
    <lineage>
        <taxon>Bacteria</taxon>
        <taxon>Pseudomonadati</taxon>
        <taxon>Planctomycetota</taxon>
        <taxon>Planctomycetia</taxon>
        <taxon>Gemmatales</taxon>
        <taxon>Gemmataceae</taxon>
        <taxon>Tuwongella</taxon>
    </lineage>
</organism>
<sequence length="390" mass="42504">MAWLQRVPLAWRNLTHNRLRLILASAGVGFAVFLMFVQFGFRNALFDSTVALLRQLDGEVILISKSRKALSLPLNIPRARLAQALSAAGVERATPLYTETNLARWRNLAAGDDLTAVRTIRAIAVESDGAPLLLPEVRQQAARIHTMGVLFDRYSKAVYGRIEPGTEAELAGTDTQIVGTFQLGTDFTADGNLVLSVPEFARRFSVPWNPGSPLATMDLGVVKIAAGEDPQIIADRINQHLPEDTLAMPRETLIQREMQFWQDATPIGFAFGFGMVMGFIVGVVICFQILSSDVADHLPEYATLKAMGYSNFYLTGVVLQQAVLLALMGFVPGLIASWGLYQLLAGMTGLPMELSLGRVSFLLLLTVGMCVISGLLALRKALLVDPAEVF</sequence>
<keyword evidence="3" id="KW-1003">Cell membrane</keyword>
<dbReference type="InterPro" id="IPR003838">
    <property type="entry name" value="ABC3_permease_C"/>
</dbReference>
<feature type="transmembrane region" description="Helical" evidence="7">
    <location>
        <begin position="267"/>
        <end position="291"/>
    </location>
</feature>
<dbReference type="InterPro" id="IPR051125">
    <property type="entry name" value="ABC-4/HrtB_transporter"/>
</dbReference>
<dbReference type="RefSeq" id="WP_162656362.1">
    <property type="nucleotide sequence ID" value="NZ_LR593887.1"/>
</dbReference>
<evidence type="ECO:0000256" key="5">
    <source>
        <dbReference type="ARBA" id="ARBA00022989"/>
    </source>
</evidence>
<evidence type="ECO:0000313" key="9">
    <source>
        <dbReference type="EMBL" id="VIP01120.1"/>
    </source>
</evidence>
<dbReference type="GO" id="GO:0005886">
    <property type="term" value="C:plasma membrane"/>
    <property type="evidence" value="ECO:0007669"/>
    <property type="project" value="UniProtKB-SubCell"/>
</dbReference>
<feature type="transmembrane region" description="Helical" evidence="7">
    <location>
        <begin position="312"/>
        <end position="339"/>
    </location>
</feature>
<keyword evidence="4 7" id="KW-0812">Transmembrane</keyword>
<feature type="transmembrane region" description="Helical" evidence="7">
    <location>
        <begin position="359"/>
        <end position="378"/>
    </location>
</feature>
<dbReference type="InterPro" id="IPR005891">
    <property type="entry name" value="DevC"/>
</dbReference>
<evidence type="ECO:0000256" key="1">
    <source>
        <dbReference type="ARBA" id="ARBA00004651"/>
    </source>
</evidence>
<dbReference type="Proteomes" id="UP000464378">
    <property type="component" value="Chromosome"/>
</dbReference>
<evidence type="ECO:0000256" key="2">
    <source>
        <dbReference type="ARBA" id="ARBA00022448"/>
    </source>
</evidence>
<dbReference type="NCBIfam" id="TIGR01185">
    <property type="entry name" value="devC"/>
    <property type="match status" value="1"/>
</dbReference>
<comment type="subcellular location">
    <subcellularLocation>
        <location evidence="1">Cell membrane</location>
        <topology evidence="1">Multi-pass membrane protein</topology>
    </subcellularLocation>
</comment>
<feature type="domain" description="ABC3 transporter permease C-terminal" evidence="8">
    <location>
        <begin position="273"/>
        <end position="382"/>
    </location>
</feature>
<evidence type="ECO:0000259" key="8">
    <source>
        <dbReference type="Pfam" id="PF02687"/>
    </source>
</evidence>
<feature type="transmembrane region" description="Helical" evidence="7">
    <location>
        <begin position="21"/>
        <end position="41"/>
    </location>
</feature>
<evidence type="ECO:0000256" key="7">
    <source>
        <dbReference type="SAM" id="Phobius"/>
    </source>
</evidence>
<dbReference type="PANTHER" id="PTHR43738">
    <property type="entry name" value="ABC TRANSPORTER, MEMBRANE PROTEIN"/>
    <property type="match status" value="1"/>
</dbReference>
<name>A0A6C2YHW3_9BACT</name>
<dbReference type="Pfam" id="PF02687">
    <property type="entry name" value="FtsX"/>
    <property type="match status" value="1"/>
</dbReference>
<proteinExistence type="predicted"/>
<dbReference type="EMBL" id="LR586016">
    <property type="protein sequence ID" value="VIP01120.1"/>
    <property type="molecule type" value="Genomic_DNA"/>
</dbReference>
<evidence type="ECO:0000256" key="4">
    <source>
        <dbReference type="ARBA" id="ARBA00022692"/>
    </source>
</evidence>